<dbReference type="Pfam" id="PF07593">
    <property type="entry name" value="UnbV_ASPIC"/>
    <property type="match status" value="1"/>
</dbReference>
<gene>
    <name evidence="4" type="ORF">FZD47_20605</name>
</gene>
<feature type="domain" description="ASPIC/UnbV" evidence="3">
    <location>
        <begin position="503"/>
        <end position="569"/>
    </location>
</feature>
<comment type="caution">
    <text evidence="4">The sequence shown here is derived from an EMBL/GenBank/DDBJ whole genome shotgun (WGS) entry which is preliminary data.</text>
</comment>
<keyword evidence="1 2" id="KW-0732">Signal</keyword>
<dbReference type="RefSeq" id="WP_148950758.1">
    <property type="nucleotide sequence ID" value="NZ_VTES01000006.1"/>
</dbReference>
<feature type="chain" id="PRO_5039577167" evidence="2">
    <location>
        <begin position="19"/>
        <end position="592"/>
    </location>
</feature>
<organism evidence="4 5">
    <name type="scientific">Bacillus infantis</name>
    <dbReference type="NCBI Taxonomy" id="324767"/>
    <lineage>
        <taxon>Bacteria</taxon>
        <taxon>Bacillati</taxon>
        <taxon>Bacillota</taxon>
        <taxon>Bacilli</taxon>
        <taxon>Bacillales</taxon>
        <taxon>Bacillaceae</taxon>
        <taxon>Bacillus</taxon>
    </lineage>
</organism>
<evidence type="ECO:0000256" key="2">
    <source>
        <dbReference type="SAM" id="SignalP"/>
    </source>
</evidence>
<dbReference type="Proteomes" id="UP000323732">
    <property type="component" value="Unassembled WGS sequence"/>
</dbReference>
<reference evidence="4 5" key="1">
    <citation type="submission" date="2019-08" db="EMBL/GenBank/DDBJ databases">
        <title>Bacillus genomes from the desert of Cuatro Cienegas, Coahuila.</title>
        <authorList>
            <person name="Olmedo-Alvarez G."/>
        </authorList>
    </citation>
    <scope>NUCLEOTIDE SEQUENCE [LARGE SCALE GENOMIC DNA]</scope>
    <source>
        <strain evidence="4 5">CH37_1T</strain>
    </source>
</reference>
<sequence>MKSISKVFIISMMLILSACDSKTIKTKVDHGFTFEELTKQDTGIDFVHEKPTFDSKVNNVMPWLASTGAGVAVADYNRDGHMDLYFVNSKENSLNKLYRNNGDGTFTDVGKEAGLAEVNKAGISETAVWFDYDNDGYPDLFVGAWGQSSLYKNNGDGTFTDVTEKANINIWAYVSKAITLDFNKDGYLDLYLGSYFDEKDNLWDLKDTKIFHDDFENARNGGVNYLLKNNGDGTFTDVSSEMKVDDTGWTLATGSVDLNGDGWPDIYNANDFGPDSLYMNKEGKGFEKIVQKRGIGDDTFKGMNVDFGDVFHTGKFANYVSNISKEKYLLEGNQMWIAEDGKTYKDLAPDLGVKQSGWSWGARFFDANNNGDLDLAVTNGFISADKDSTYWFDMGTLATTPGFIVQDAKNWPNFKNKSMSGYETKSLFLNKNNKFEDVAKDVGITFTDDGRGVAAVDLDNSGTLDLVYANQGAKARVYRNVQSSGNKWIKLTLEGSGSSNRDAIGSKVTITNKGIKTVIEKDGGNSHGAQSDPRIHLGLKDSKQAEEVQIIWPSGKVDTFKNVEANKSYYLKEGSGKLTEVNQEVLQIHEKK</sequence>
<evidence type="ECO:0000259" key="3">
    <source>
        <dbReference type="Pfam" id="PF07593"/>
    </source>
</evidence>
<proteinExistence type="predicted"/>
<evidence type="ECO:0000313" key="5">
    <source>
        <dbReference type="Proteomes" id="UP000323732"/>
    </source>
</evidence>
<dbReference type="Pfam" id="PF13517">
    <property type="entry name" value="FG-GAP_3"/>
    <property type="match status" value="2"/>
</dbReference>
<dbReference type="InterPro" id="IPR011519">
    <property type="entry name" value="UnbV_ASPIC"/>
</dbReference>
<dbReference type="Gene3D" id="2.130.10.130">
    <property type="entry name" value="Integrin alpha, N-terminal"/>
    <property type="match status" value="1"/>
</dbReference>
<dbReference type="PROSITE" id="PS51257">
    <property type="entry name" value="PROKAR_LIPOPROTEIN"/>
    <property type="match status" value="1"/>
</dbReference>
<protein>
    <submittedName>
        <fullName evidence="4">CRTAC1 family protein</fullName>
    </submittedName>
</protein>
<evidence type="ECO:0000313" key="4">
    <source>
        <dbReference type="EMBL" id="TYS60611.1"/>
    </source>
</evidence>
<evidence type="ECO:0000256" key="1">
    <source>
        <dbReference type="ARBA" id="ARBA00022729"/>
    </source>
</evidence>
<feature type="signal peptide" evidence="2">
    <location>
        <begin position="1"/>
        <end position="18"/>
    </location>
</feature>
<dbReference type="InterPro" id="IPR027039">
    <property type="entry name" value="Crtac1"/>
</dbReference>
<dbReference type="EMBL" id="VTES01000006">
    <property type="protein sequence ID" value="TYS60611.1"/>
    <property type="molecule type" value="Genomic_DNA"/>
</dbReference>
<dbReference type="SUPFAM" id="SSF69318">
    <property type="entry name" value="Integrin alpha N-terminal domain"/>
    <property type="match status" value="1"/>
</dbReference>
<dbReference type="InterPro" id="IPR028994">
    <property type="entry name" value="Integrin_alpha_N"/>
</dbReference>
<dbReference type="AlphaFoldDB" id="A0A5D4SD63"/>
<dbReference type="PANTHER" id="PTHR16026">
    <property type="entry name" value="CARTILAGE ACIDIC PROTEIN 1"/>
    <property type="match status" value="1"/>
</dbReference>
<dbReference type="PANTHER" id="PTHR16026:SF0">
    <property type="entry name" value="CARTILAGE ACIDIC PROTEIN 1"/>
    <property type="match status" value="1"/>
</dbReference>
<name>A0A5D4SD63_9BACI</name>
<accession>A0A5D4SD63</accession>
<dbReference type="InterPro" id="IPR013517">
    <property type="entry name" value="FG-GAP"/>
</dbReference>